<dbReference type="InterPro" id="IPR013320">
    <property type="entry name" value="ConA-like_dom_sf"/>
</dbReference>
<dbReference type="SUPFAM" id="SSF51445">
    <property type="entry name" value="(Trans)glycosidases"/>
    <property type="match status" value="1"/>
</dbReference>
<accession>A0A9X4KIP6</accession>
<dbReference type="InterPro" id="IPR036116">
    <property type="entry name" value="FN3_sf"/>
</dbReference>
<dbReference type="SUPFAM" id="SSF49899">
    <property type="entry name" value="Concanavalin A-like lectins/glucanases"/>
    <property type="match status" value="1"/>
</dbReference>
<evidence type="ECO:0000313" key="3">
    <source>
        <dbReference type="EMBL" id="MDG0792716.1"/>
    </source>
</evidence>
<reference evidence="3 4" key="1">
    <citation type="submission" date="2022-10" db="EMBL/GenBank/DDBJ databases">
        <title>Comparative genomic analysis of Cohnella hashimotonis sp. nov., isolated from the International Space Station.</title>
        <authorList>
            <person name="Simpson A."/>
            <person name="Venkateswaran K."/>
        </authorList>
    </citation>
    <scope>NUCLEOTIDE SEQUENCE [LARGE SCALE GENOMIC DNA]</scope>
    <source>
        <strain evidence="3 4">DSM 18997</strain>
    </source>
</reference>
<dbReference type="RefSeq" id="WP_277566486.1">
    <property type="nucleotide sequence ID" value="NZ_JAPDHZ010000003.1"/>
</dbReference>
<feature type="domain" description="Fibronectin type-III" evidence="2">
    <location>
        <begin position="772"/>
        <end position="862"/>
    </location>
</feature>
<proteinExistence type="predicted"/>
<keyword evidence="1" id="KW-0732">Signal</keyword>
<dbReference type="InterPro" id="IPR003961">
    <property type="entry name" value="FN3_dom"/>
</dbReference>
<dbReference type="Gene3D" id="2.60.120.560">
    <property type="entry name" value="Exo-inulinase, domain 1"/>
    <property type="match status" value="1"/>
</dbReference>
<dbReference type="InterPro" id="IPR013783">
    <property type="entry name" value="Ig-like_fold"/>
</dbReference>
<evidence type="ECO:0000259" key="2">
    <source>
        <dbReference type="PROSITE" id="PS50853"/>
    </source>
</evidence>
<name>A0A9X4KIP6_9BACL</name>
<dbReference type="Gene3D" id="2.60.40.10">
    <property type="entry name" value="Immunoglobulins"/>
    <property type="match status" value="1"/>
</dbReference>
<comment type="caution">
    <text evidence="3">The sequence shown here is derived from an EMBL/GenBank/DDBJ whole genome shotgun (WGS) entry which is preliminary data.</text>
</comment>
<dbReference type="EMBL" id="JAPDHZ010000003">
    <property type="protein sequence ID" value="MDG0792716.1"/>
    <property type="molecule type" value="Genomic_DNA"/>
</dbReference>
<keyword evidence="4" id="KW-1185">Reference proteome</keyword>
<feature type="chain" id="PRO_5040953022" evidence="1">
    <location>
        <begin position="25"/>
        <end position="1038"/>
    </location>
</feature>
<dbReference type="SUPFAM" id="SSF49265">
    <property type="entry name" value="Fibronectin type III"/>
    <property type="match status" value="1"/>
</dbReference>
<dbReference type="Proteomes" id="UP001153387">
    <property type="component" value="Unassembled WGS sequence"/>
</dbReference>
<dbReference type="PROSITE" id="PS50853">
    <property type="entry name" value="FN3"/>
    <property type="match status" value="1"/>
</dbReference>
<dbReference type="InterPro" id="IPR017853">
    <property type="entry name" value="GH"/>
</dbReference>
<gene>
    <name evidence="3" type="ORF">OMP38_18910</name>
</gene>
<sequence>MMRIMTKPTAVALSLALLVPVASVAGKAEVANADPIVAGSDWRAIDTTMAVAPGSALDLSFLNDAPAGDKGFVQIDADGDYVFEDEPAKKVKFYGGNLNGSYGTDPTHAEMVVIADRLAAMGYNVVRYSSVDQNYDWAKGLMAKPTSTTVTLNAAKLDNFEYFNALLKARGIYIDMDILAYADFSGVPSLNTYGATASKYLATLMPDGIAIWKSFASQLLSHVNPYTGLALKDDPQLMGLSPVNESLLYNASFSDANFNNWIKTDFNAYLTGKGLPTVSTFPTSFWSPSGVRDLMTAYFTEKQFAANGDMKSYLKNVVGVRAPIGGINYINDSLANYWRTQADVQETHLYNGLVNGRGVFTYNPLTHPRYSTVFDPATAASYAPQYGSSIIKNYIPALALGQLYRKPFALTEFNQEFPTDGRDELGLISSAAGAYNGWDMMNRFDFSSRVNEAVNEAPLGGAISFDSVTDTLATMSEYQSALLFRRGHVAESEPKFVIVRDKNWVTTHGSATENQDQERNRMMIPHLFKTVTVYADHPAAPYAIYKITPDLTPADIEAGDIPSANEITITNAMTMKEVAETFIDALDDAGLKASMKDALDDDLLVSDTGELAFDLNTNTYLINTPYAAAAVGTLDGSGYELGAVTLRGDLAHGTVSALSLDDEPLDESGRILLAYTTDAAGTGEYEVTSGGLTTYHQGTLPTLVKYGLGEFKLDTTRTPSAYKAYKLAQNGVRLAEVPVTVTGTTISVPLETDKGYAFELVYDPVTGTDLTAPTVPSGVAAVSDTAAKVELSWTKSTDNVGVSGYKLYRDGTQIASLNGNVTRYVDKSVTGLTTYHYVVKAFDPSGNVSAGSGPTAVTTSDLLFKEQFESGTAAGWTVASSWGNFSVVSNGGSYVYLADNFDKGGSKSTAGDAGWTNYSVEAKIKADQWQSLYGRIGLVARFADKDNYYYVYYDNNLGQLTLRKVVGGTESTVASTSLTLSTGAQHLFKLELNGSAMKAYVDGTLKINATDASLASGKIGVYTHFAQAYFDDVVVKQV</sequence>
<feature type="signal peptide" evidence="1">
    <location>
        <begin position="1"/>
        <end position="24"/>
    </location>
</feature>
<protein>
    <submittedName>
        <fullName evidence="3">Fibronectin type III domain-containing protein</fullName>
    </submittedName>
</protein>
<evidence type="ECO:0000313" key="4">
    <source>
        <dbReference type="Proteomes" id="UP001153387"/>
    </source>
</evidence>
<dbReference type="CDD" id="cd00063">
    <property type="entry name" value="FN3"/>
    <property type="match status" value="1"/>
</dbReference>
<dbReference type="AlphaFoldDB" id="A0A9X4KIP6"/>
<organism evidence="3 4">
    <name type="scientific">Cohnella ginsengisoli</name>
    <dbReference type="NCBI Taxonomy" id="425004"/>
    <lineage>
        <taxon>Bacteria</taxon>
        <taxon>Bacillati</taxon>
        <taxon>Bacillota</taxon>
        <taxon>Bacilli</taxon>
        <taxon>Bacillales</taxon>
        <taxon>Paenibacillaceae</taxon>
        <taxon>Cohnella</taxon>
    </lineage>
</organism>
<dbReference type="Gene3D" id="3.20.20.80">
    <property type="entry name" value="Glycosidases"/>
    <property type="match status" value="1"/>
</dbReference>
<evidence type="ECO:0000256" key="1">
    <source>
        <dbReference type="SAM" id="SignalP"/>
    </source>
</evidence>